<reference evidence="6" key="2">
    <citation type="submission" date="2020-07" db="EMBL/GenBank/DDBJ databases">
        <title>Flavobacterium sp. xlx-214.</title>
        <authorList>
            <person name="Yang C."/>
        </authorList>
    </citation>
    <scope>NUCLEOTIDE SEQUENCE [LARGE SCALE GENOMIC DNA]</scope>
    <source>
        <strain evidence="6">CX-624</strain>
    </source>
</reference>
<gene>
    <name evidence="4" type="ORF">H1R16_11810</name>
    <name evidence="3" type="ORF">H2507_03650</name>
</gene>
<reference evidence="4 5" key="1">
    <citation type="submission" date="2020-07" db="EMBL/GenBank/DDBJ databases">
        <title>Chryseobacterium sp.cx-624.</title>
        <authorList>
            <person name="Yang C."/>
        </authorList>
    </citation>
    <scope>NUCLEOTIDE SEQUENCE [LARGE SCALE GENOMIC DNA]</scope>
    <source>
        <strain evidence="5">cx-624</strain>
        <strain evidence="4">Cx-624</strain>
    </source>
</reference>
<organism evidence="4 5">
    <name type="scientific">Marnyiella aurantia</name>
    <dbReference type="NCBI Taxonomy" id="2758037"/>
    <lineage>
        <taxon>Bacteria</taxon>
        <taxon>Pseudomonadati</taxon>
        <taxon>Bacteroidota</taxon>
        <taxon>Flavobacteriia</taxon>
        <taxon>Flavobacteriales</taxon>
        <taxon>Weeksellaceae</taxon>
        <taxon>Marnyiella</taxon>
    </lineage>
</organism>
<dbReference type="KEGG" id="cbau:H1R16_11810"/>
<dbReference type="EMBL" id="JACEUX010000001">
    <property type="protein sequence ID" value="MBA5246257.1"/>
    <property type="molecule type" value="Genomic_DNA"/>
</dbReference>
<evidence type="ECO:0000256" key="2">
    <source>
        <dbReference type="SAM" id="SignalP"/>
    </source>
</evidence>
<dbReference type="Proteomes" id="UP000539710">
    <property type="component" value="Unassembled WGS sequence"/>
</dbReference>
<feature type="signal peptide" evidence="2">
    <location>
        <begin position="1"/>
        <end position="22"/>
    </location>
</feature>
<keyword evidence="2" id="KW-0732">Signal</keyword>
<evidence type="ECO:0000256" key="1">
    <source>
        <dbReference type="SAM" id="MobiDB-lite"/>
    </source>
</evidence>
<name>A0A7D7QSE9_9FLAO</name>
<evidence type="ECO:0000313" key="5">
    <source>
        <dbReference type="Proteomes" id="UP000515349"/>
    </source>
</evidence>
<proteinExistence type="predicted"/>
<reference evidence="3" key="3">
    <citation type="submission" date="2020-07" db="EMBL/GenBank/DDBJ databases">
        <authorList>
            <person name="Yang C."/>
        </authorList>
    </citation>
    <scope>NUCLEOTIDE SEQUENCE</scope>
    <source>
        <strain evidence="3">Cx-624</strain>
    </source>
</reference>
<feature type="region of interest" description="Disordered" evidence="1">
    <location>
        <begin position="51"/>
        <end position="82"/>
    </location>
</feature>
<sequence length="82" mass="8694">MKKLILVLFVAGLAVSCKKVQAGGNQGVLRLENDVERYDSHENRAALPEAAVATPSAPDTLATAPETGIMSDSVRVQTSQTR</sequence>
<keyword evidence="6" id="KW-1185">Reference proteome</keyword>
<feature type="chain" id="PRO_5044656326" evidence="2">
    <location>
        <begin position="23"/>
        <end position="82"/>
    </location>
</feature>
<evidence type="ECO:0000313" key="6">
    <source>
        <dbReference type="Proteomes" id="UP000539710"/>
    </source>
</evidence>
<dbReference type="PROSITE" id="PS51257">
    <property type="entry name" value="PROKAR_LIPOPROTEIN"/>
    <property type="match status" value="1"/>
</dbReference>
<accession>A0A7D7QSE9</accession>
<dbReference type="AlphaFoldDB" id="A0A7D7QSE9"/>
<dbReference type="RefSeq" id="WP_181886345.1">
    <property type="nucleotide sequence ID" value="NZ_CP059472.1"/>
</dbReference>
<evidence type="ECO:0000313" key="3">
    <source>
        <dbReference type="EMBL" id="MBA5246257.1"/>
    </source>
</evidence>
<dbReference type="EMBL" id="CP059472">
    <property type="protein sequence ID" value="QMS98368.1"/>
    <property type="molecule type" value="Genomic_DNA"/>
</dbReference>
<protein>
    <submittedName>
        <fullName evidence="4">Uncharacterized protein</fullName>
    </submittedName>
</protein>
<evidence type="ECO:0000313" key="4">
    <source>
        <dbReference type="EMBL" id="QMS98368.1"/>
    </source>
</evidence>
<dbReference type="Proteomes" id="UP000515349">
    <property type="component" value="Chromosome"/>
</dbReference>